<dbReference type="PANTHER" id="PTHR11795:SF450">
    <property type="entry name" value="ABC TRANSPORTER PERMEASE PROTEIN"/>
    <property type="match status" value="1"/>
</dbReference>
<keyword evidence="6 9" id="KW-1133">Transmembrane helix</keyword>
<dbReference type="GO" id="GO:0005886">
    <property type="term" value="C:plasma membrane"/>
    <property type="evidence" value="ECO:0007669"/>
    <property type="project" value="UniProtKB-SubCell"/>
</dbReference>
<evidence type="ECO:0000256" key="9">
    <source>
        <dbReference type="SAM" id="Phobius"/>
    </source>
</evidence>
<feature type="transmembrane region" description="Helical" evidence="9">
    <location>
        <begin position="90"/>
        <end position="114"/>
    </location>
</feature>
<evidence type="ECO:0000256" key="1">
    <source>
        <dbReference type="ARBA" id="ARBA00004651"/>
    </source>
</evidence>
<dbReference type="GeneID" id="303174154"/>
<keyword evidence="11" id="KW-1185">Reference proteome</keyword>
<feature type="transmembrane region" description="Helical" evidence="9">
    <location>
        <begin position="6"/>
        <end position="28"/>
    </location>
</feature>
<evidence type="ECO:0000256" key="7">
    <source>
        <dbReference type="ARBA" id="ARBA00023136"/>
    </source>
</evidence>
<evidence type="ECO:0000313" key="11">
    <source>
        <dbReference type="Proteomes" id="UP000195787"/>
    </source>
</evidence>
<evidence type="ECO:0000256" key="4">
    <source>
        <dbReference type="ARBA" id="ARBA00022692"/>
    </source>
</evidence>
<dbReference type="CDD" id="cd06582">
    <property type="entry name" value="TM_PBP1_LivH_like"/>
    <property type="match status" value="1"/>
</dbReference>
<dbReference type="GO" id="GO:0006865">
    <property type="term" value="P:amino acid transport"/>
    <property type="evidence" value="ECO:0007669"/>
    <property type="project" value="UniProtKB-KW"/>
</dbReference>
<proteinExistence type="inferred from homology"/>
<dbReference type="EMBL" id="FUHU01000046">
    <property type="protein sequence ID" value="SJM69215.1"/>
    <property type="molecule type" value="Genomic_DNA"/>
</dbReference>
<feature type="transmembrane region" description="Helical" evidence="9">
    <location>
        <begin position="61"/>
        <end position="78"/>
    </location>
</feature>
<dbReference type="GO" id="GO:0022857">
    <property type="term" value="F:transmembrane transporter activity"/>
    <property type="evidence" value="ECO:0007669"/>
    <property type="project" value="InterPro"/>
</dbReference>
<keyword evidence="5" id="KW-0029">Amino-acid transport</keyword>
<evidence type="ECO:0000256" key="3">
    <source>
        <dbReference type="ARBA" id="ARBA00022475"/>
    </source>
</evidence>
<dbReference type="Proteomes" id="UP000195787">
    <property type="component" value="Unassembled WGS sequence"/>
</dbReference>
<comment type="subcellular location">
    <subcellularLocation>
        <location evidence="1">Cell membrane</location>
        <topology evidence="1">Multi-pass membrane protein</topology>
    </subcellularLocation>
</comment>
<keyword evidence="4 9" id="KW-0812">Transmembrane</keyword>
<dbReference type="InterPro" id="IPR001851">
    <property type="entry name" value="ABC_transp_permease"/>
</dbReference>
<dbReference type="OrthoDB" id="9807115at2"/>
<evidence type="ECO:0000256" key="6">
    <source>
        <dbReference type="ARBA" id="ARBA00022989"/>
    </source>
</evidence>
<feature type="transmembrane region" description="Helical" evidence="9">
    <location>
        <begin position="229"/>
        <end position="249"/>
    </location>
</feature>
<feature type="transmembrane region" description="Helical" evidence="9">
    <location>
        <begin position="141"/>
        <end position="158"/>
    </location>
</feature>
<evidence type="ECO:0000256" key="5">
    <source>
        <dbReference type="ARBA" id="ARBA00022970"/>
    </source>
</evidence>
<dbReference type="AlphaFoldDB" id="A0A1R4GMB1"/>
<name>A0A1R4GMB1_9MICO</name>
<evidence type="ECO:0000256" key="2">
    <source>
        <dbReference type="ARBA" id="ARBA00022448"/>
    </source>
</evidence>
<protein>
    <submittedName>
        <fullName evidence="10">High-affinity branched-chain amino acid transport system permease protein LivH (TC 3.A.1.4.1)</fullName>
    </submittedName>
</protein>
<comment type="similarity">
    <text evidence="8">Belongs to the binding-protein-dependent transport system permease family. LivHM subfamily.</text>
</comment>
<feature type="transmembrane region" description="Helical" evidence="9">
    <location>
        <begin position="264"/>
        <end position="283"/>
    </location>
</feature>
<evidence type="ECO:0000313" key="10">
    <source>
        <dbReference type="EMBL" id="SJM69215.1"/>
    </source>
</evidence>
<reference evidence="10 11" key="1">
    <citation type="submission" date="2017-02" db="EMBL/GenBank/DDBJ databases">
        <authorList>
            <person name="Peterson S.W."/>
        </authorList>
    </citation>
    <scope>NUCLEOTIDE SEQUENCE [LARGE SCALE GENOMIC DNA]</scope>
    <source>
        <strain evidence="10 11">LMG 22410</strain>
    </source>
</reference>
<feature type="transmembrane region" description="Helical" evidence="9">
    <location>
        <begin position="179"/>
        <end position="198"/>
    </location>
</feature>
<keyword evidence="7 9" id="KW-0472">Membrane</keyword>
<keyword evidence="2" id="KW-0813">Transport</keyword>
<dbReference type="PANTHER" id="PTHR11795">
    <property type="entry name" value="BRANCHED-CHAIN AMINO ACID TRANSPORT SYSTEM PERMEASE PROTEIN LIVH"/>
    <property type="match status" value="1"/>
</dbReference>
<feature type="transmembrane region" description="Helical" evidence="9">
    <location>
        <begin position="204"/>
        <end position="222"/>
    </location>
</feature>
<keyword evidence="3" id="KW-1003">Cell membrane</keyword>
<dbReference type="Pfam" id="PF02653">
    <property type="entry name" value="BPD_transp_2"/>
    <property type="match status" value="1"/>
</dbReference>
<evidence type="ECO:0000256" key="8">
    <source>
        <dbReference type="ARBA" id="ARBA00037998"/>
    </source>
</evidence>
<accession>A0A1R4GMB1</accession>
<gene>
    <name evidence="10" type="ORF">CZ674_13130</name>
</gene>
<organism evidence="10 11">
    <name type="scientific">Agrococcus casei LMG 22410</name>
    <dbReference type="NCBI Taxonomy" id="1255656"/>
    <lineage>
        <taxon>Bacteria</taxon>
        <taxon>Bacillati</taxon>
        <taxon>Actinomycetota</taxon>
        <taxon>Actinomycetes</taxon>
        <taxon>Micrococcales</taxon>
        <taxon>Microbacteriaceae</taxon>
        <taxon>Agrococcus</taxon>
    </lineage>
</organism>
<dbReference type="RefSeq" id="WP_086992997.1">
    <property type="nucleotide sequence ID" value="NZ_FUHU01000046.1"/>
</dbReference>
<dbReference type="InterPro" id="IPR052157">
    <property type="entry name" value="BCAA_transport_permease"/>
</dbReference>
<sequence length="290" mass="29863">MLVDFLQLTVAGLSQGSVYALLAVGLIATYTVRHVINIAQGDFAMLAGLGAVSMVAGGVPLLLAVIFAIIGVTVASVIMERLIISRVKNLTTLVSIILTLGVSTLIQACMLLAWGAEGRRLPTFPGSDINVAGISIRSQELWMLGALLVVGGGILLFYEKTKFGKALRAVAEQPVAARIVGISPVVASIVAFAIAGFAGGVSGVVAAPLYLATWSAGLLLGLKGFVAAVLGGLVSFRAAIIGALVLGVLEQYVAGYIDGGFKDAVAFLVLILVLIIRPQGLVLRQSAVRV</sequence>